<keyword evidence="3" id="KW-1185">Reference proteome</keyword>
<dbReference type="HOGENOM" id="CLU_043432_0_0_1"/>
<proteinExistence type="predicted"/>
<keyword evidence="1" id="KW-0732">Signal</keyword>
<dbReference type="OrthoDB" id="2734890at2759"/>
<reference evidence="2 3" key="1">
    <citation type="submission" date="2014-04" db="EMBL/GenBank/DDBJ databases">
        <title>Evolutionary Origins and Diversification of the Mycorrhizal Mutualists.</title>
        <authorList>
            <consortium name="DOE Joint Genome Institute"/>
            <consortium name="Mycorrhizal Genomics Consortium"/>
            <person name="Kohler A."/>
            <person name="Kuo A."/>
            <person name="Nagy L.G."/>
            <person name="Floudas D."/>
            <person name="Copeland A."/>
            <person name="Barry K.W."/>
            <person name="Cichocki N."/>
            <person name="Veneault-Fourrey C."/>
            <person name="LaButti K."/>
            <person name="Lindquist E.A."/>
            <person name="Lipzen A."/>
            <person name="Lundell T."/>
            <person name="Morin E."/>
            <person name="Murat C."/>
            <person name="Riley R."/>
            <person name="Ohm R."/>
            <person name="Sun H."/>
            <person name="Tunlid A."/>
            <person name="Henrissat B."/>
            <person name="Grigoriev I.V."/>
            <person name="Hibbett D.S."/>
            <person name="Martin F."/>
        </authorList>
    </citation>
    <scope>NUCLEOTIDE SEQUENCE [LARGE SCALE GENOMIC DNA]</scope>
    <source>
        <strain evidence="2 3">MD-312</strain>
    </source>
</reference>
<feature type="chain" id="PRO_5002222237" evidence="1">
    <location>
        <begin position="17"/>
        <end position="355"/>
    </location>
</feature>
<sequence length="355" mass="38274">MFRALLSLSIIGTALASPTALLPRQVPPPVDGSSSISCLSLRNSCNATTVDLNNFYNYTSCIMLTTCMQGVENPPQVLSERGAPATQPRLTQTAFNSMTGGNPDMSQQNYIDAYYHAISVTPNGTYPDNVQYIIDQWQTIAAWTGFCSTGNIPYSNLADWFEYSATPGTCPAVASCNATIAASAPACVPQPITDNGSCSEMVAQCQLWVTQGLFQNEYCVLASFCFAWSNTDVLIRNEYPSYVSSIPTSATEQRLSESVFYNMTGGAQTMSQQNAIDAYYAGLTGTWTSLGGPFGAETPSKTNSDGPYPTSPDYVIAFWAIISAWTGFCETREIPYSNLADYLSYAAGSGYHPTC</sequence>
<evidence type="ECO:0000256" key="1">
    <source>
        <dbReference type="SAM" id="SignalP"/>
    </source>
</evidence>
<protein>
    <submittedName>
        <fullName evidence="2">Uncharacterized protein</fullName>
    </submittedName>
</protein>
<evidence type="ECO:0000313" key="3">
    <source>
        <dbReference type="Proteomes" id="UP000053820"/>
    </source>
</evidence>
<dbReference type="AlphaFoldDB" id="A0A0C9WB69"/>
<accession>A0A0C9WB69</accession>
<dbReference type="EMBL" id="KN839867">
    <property type="protein sequence ID" value="KIJ60936.1"/>
    <property type="molecule type" value="Genomic_DNA"/>
</dbReference>
<organism evidence="2 3">
    <name type="scientific">Hydnomerulius pinastri MD-312</name>
    <dbReference type="NCBI Taxonomy" id="994086"/>
    <lineage>
        <taxon>Eukaryota</taxon>
        <taxon>Fungi</taxon>
        <taxon>Dikarya</taxon>
        <taxon>Basidiomycota</taxon>
        <taxon>Agaricomycotina</taxon>
        <taxon>Agaricomycetes</taxon>
        <taxon>Agaricomycetidae</taxon>
        <taxon>Boletales</taxon>
        <taxon>Boletales incertae sedis</taxon>
        <taxon>Leucogyrophana</taxon>
    </lineage>
</organism>
<feature type="signal peptide" evidence="1">
    <location>
        <begin position="1"/>
        <end position="16"/>
    </location>
</feature>
<dbReference type="Proteomes" id="UP000053820">
    <property type="component" value="Unassembled WGS sequence"/>
</dbReference>
<evidence type="ECO:0000313" key="2">
    <source>
        <dbReference type="EMBL" id="KIJ60936.1"/>
    </source>
</evidence>
<gene>
    <name evidence="2" type="ORF">HYDPIDRAFT_116633</name>
</gene>
<name>A0A0C9WB69_9AGAM</name>